<evidence type="ECO:0000256" key="6">
    <source>
        <dbReference type="ARBA" id="ARBA00022450"/>
    </source>
</evidence>
<dbReference type="CDD" id="cd12116">
    <property type="entry name" value="A_NRPS_Ta1_like"/>
    <property type="match status" value="1"/>
</dbReference>
<dbReference type="InterPro" id="IPR057326">
    <property type="entry name" value="KR_dom"/>
</dbReference>
<dbReference type="PROSITE" id="PS52004">
    <property type="entry name" value="KS3_2"/>
    <property type="match status" value="2"/>
</dbReference>
<dbReference type="HOGENOM" id="CLU_224382_0_0_9"/>
<dbReference type="InterPro" id="IPR020807">
    <property type="entry name" value="PKS_DH"/>
</dbReference>
<evidence type="ECO:0000256" key="5">
    <source>
        <dbReference type="ARBA" id="ARBA00006432"/>
    </source>
</evidence>
<dbReference type="InterPro" id="IPR009081">
    <property type="entry name" value="PP-bd_ACP"/>
</dbReference>
<keyword evidence="8" id="KW-0597">Phosphoprotein</keyword>
<dbReference type="InterPro" id="IPR020841">
    <property type="entry name" value="PKS_Beta-ketoAc_synthase_dom"/>
</dbReference>
<dbReference type="SUPFAM" id="SSF52777">
    <property type="entry name" value="CoA-dependent acyltransferases"/>
    <property type="match status" value="2"/>
</dbReference>
<dbReference type="Gene3D" id="3.30.300.30">
    <property type="match status" value="1"/>
</dbReference>
<gene>
    <name evidence="16" type="primary">pksN</name>
    <name evidence="16" type="ORF">Cspa_c03750</name>
</gene>
<feature type="domain" description="Carrier" evidence="13">
    <location>
        <begin position="3339"/>
        <end position="3412"/>
    </location>
</feature>
<dbReference type="SUPFAM" id="SSF53901">
    <property type="entry name" value="Thiolase-like"/>
    <property type="match status" value="2"/>
</dbReference>
<dbReference type="eggNOG" id="COG3321">
    <property type="taxonomic scope" value="Bacteria"/>
</dbReference>
<keyword evidence="12" id="KW-0175">Coiled coil</keyword>
<dbReference type="InterPro" id="IPR050091">
    <property type="entry name" value="PKS_NRPS_Biosynth_Enz"/>
</dbReference>
<dbReference type="OrthoDB" id="9765680at2"/>
<dbReference type="PROSITE" id="PS00606">
    <property type="entry name" value="KS3_1"/>
    <property type="match status" value="1"/>
</dbReference>
<evidence type="ECO:0000256" key="12">
    <source>
        <dbReference type="SAM" id="Coils"/>
    </source>
</evidence>
<evidence type="ECO:0000256" key="2">
    <source>
        <dbReference type="ARBA" id="ARBA00003299"/>
    </source>
</evidence>
<reference evidence="16 17" key="1">
    <citation type="submission" date="2013-02" db="EMBL/GenBank/DDBJ databases">
        <title>Genome sequence of Clostridium saccharoperbutylacetonicum N1-4(HMT).</title>
        <authorList>
            <person name="Poehlein A."/>
            <person name="Daniel R."/>
        </authorList>
    </citation>
    <scope>NUCLEOTIDE SEQUENCE [LARGE SCALE GENOMIC DNA]</scope>
    <source>
        <strain evidence="17">N1-4(HMT)</strain>
    </source>
</reference>
<dbReference type="eggNOG" id="COG1020">
    <property type="taxonomic scope" value="Bacteria"/>
</dbReference>
<dbReference type="Gene3D" id="3.10.129.110">
    <property type="entry name" value="Polyketide synthase dehydratase"/>
    <property type="match status" value="1"/>
</dbReference>
<dbReference type="InterPro" id="IPR010071">
    <property type="entry name" value="AA_adenyl_dom"/>
</dbReference>
<dbReference type="SUPFAM" id="SSF47336">
    <property type="entry name" value="ACP-like"/>
    <property type="match status" value="4"/>
</dbReference>
<dbReference type="SMART" id="SM00825">
    <property type="entry name" value="PKS_KS"/>
    <property type="match status" value="2"/>
</dbReference>
<evidence type="ECO:0000256" key="3">
    <source>
        <dbReference type="ARBA" id="ARBA00004496"/>
    </source>
</evidence>
<dbReference type="GO" id="GO:0071770">
    <property type="term" value="P:DIM/DIP cell wall layer assembly"/>
    <property type="evidence" value="ECO:0007669"/>
    <property type="project" value="TreeGrafter"/>
</dbReference>
<keyword evidence="17" id="KW-1185">Reference proteome</keyword>
<dbReference type="InterPro" id="IPR001242">
    <property type="entry name" value="Condensation_dom"/>
</dbReference>
<dbReference type="InterPro" id="IPR013968">
    <property type="entry name" value="PKS_KR"/>
</dbReference>
<dbReference type="GO" id="GO:0005886">
    <property type="term" value="C:plasma membrane"/>
    <property type="evidence" value="ECO:0007669"/>
    <property type="project" value="TreeGrafter"/>
</dbReference>
<dbReference type="Pfam" id="PF00501">
    <property type="entry name" value="AMP-binding"/>
    <property type="match status" value="1"/>
</dbReference>
<dbReference type="Pfam" id="PF14765">
    <property type="entry name" value="PS-DH"/>
    <property type="match status" value="1"/>
</dbReference>
<dbReference type="Pfam" id="PF22336">
    <property type="entry name" value="RhiE-like_linker"/>
    <property type="match status" value="2"/>
</dbReference>
<dbReference type="GO" id="GO:0005737">
    <property type="term" value="C:cytoplasm"/>
    <property type="evidence" value="ECO:0007669"/>
    <property type="project" value="UniProtKB-SubCell"/>
</dbReference>
<evidence type="ECO:0000256" key="7">
    <source>
        <dbReference type="ARBA" id="ARBA00022490"/>
    </source>
</evidence>
<comment type="pathway">
    <text evidence="4">Antibiotic biosynthesis; bacillaene biosynthesis.</text>
</comment>
<dbReference type="KEGG" id="csr:Cspa_c03750"/>
<evidence type="ECO:0000259" key="15">
    <source>
        <dbReference type="PROSITE" id="PS52019"/>
    </source>
</evidence>
<dbReference type="PROSITE" id="PS00455">
    <property type="entry name" value="AMP_BINDING"/>
    <property type="match status" value="1"/>
</dbReference>
<comment type="similarity">
    <text evidence="5">Belongs to the ATP-dependent AMP-binding enzyme family.</text>
</comment>
<dbReference type="Gene3D" id="3.30.559.10">
    <property type="entry name" value="Chloramphenicol acetyltransferase-like domain"/>
    <property type="match status" value="1"/>
</dbReference>
<keyword evidence="7" id="KW-0963">Cytoplasm</keyword>
<dbReference type="SUPFAM" id="SSF53474">
    <property type="entry name" value="alpha/beta-Hydrolases"/>
    <property type="match status" value="1"/>
</dbReference>
<comment type="cofactor">
    <cofactor evidence="1">
        <name>pantetheine 4'-phosphate</name>
        <dbReference type="ChEBI" id="CHEBI:47942"/>
    </cofactor>
</comment>
<comment type="subcellular location">
    <subcellularLocation>
        <location evidence="3">Cytoplasm</location>
    </subcellularLocation>
</comment>
<dbReference type="InterPro" id="IPR014031">
    <property type="entry name" value="Ketoacyl_synth_C"/>
</dbReference>
<feature type="domain" description="Carrier" evidence="13">
    <location>
        <begin position="1011"/>
        <end position="1086"/>
    </location>
</feature>
<comment type="function">
    <text evidence="2">Involved in some intermediate steps for the synthesis of the antibiotic polyketide bacillaene which is involved in secondary metabolism.</text>
</comment>
<dbReference type="InterPro" id="IPR049552">
    <property type="entry name" value="PKS_DH_N"/>
</dbReference>
<dbReference type="Gene3D" id="3.40.47.10">
    <property type="match status" value="2"/>
</dbReference>
<dbReference type="SMART" id="SM00826">
    <property type="entry name" value="PKS_DH"/>
    <property type="match status" value="1"/>
</dbReference>
<dbReference type="PATRIC" id="fig|931276.5.peg.356"/>
<dbReference type="Gene3D" id="1.10.1240.100">
    <property type="match status" value="2"/>
</dbReference>
<dbReference type="InterPro" id="IPR020806">
    <property type="entry name" value="PKS_PP-bd"/>
</dbReference>
<dbReference type="InterPro" id="IPR006162">
    <property type="entry name" value="Ppantetheine_attach_site"/>
</dbReference>
<dbReference type="EMBL" id="CP004121">
    <property type="protein sequence ID" value="AGF54193.1"/>
    <property type="molecule type" value="Genomic_DNA"/>
</dbReference>
<dbReference type="Pfam" id="PF00975">
    <property type="entry name" value="Thioesterase"/>
    <property type="match status" value="1"/>
</dbReference>
<dbReference type="FunFam" id="2.30.38.10:FF:000001">
    <property type="entry name" value="Non-ribosomal peptide synthetase PvdI"/>
    <property type="match status" value="1"/>
</dbReference>
<feature type="region of interest" description="N-terminal hotdog fold" evidence="11">
    <location>
        <begin position="1703"/>
        <end position="1820"/>
    </location>
</feature>
<evidence type="ECO:0000256" key="4">
    <source>
        <dbReference type="ARBA" id="ARBA00004789"/>
    </source>
</evidence>
<dbReference type="SUPFAM" id="SSF51735">
    <property type="entry name" value="NAD(P)-binding Rossmann-fold domains"/>
    <property type="match status" value="1"/>
</dbReference>
<dbReference type="SUPFAM" id="SSF56801">
    <property type="entry name" value="Acetyl-CoA synthetase-like"/>
    <property type="match status" value="1"/>
</dbReference>
<dbReference type="Pfam" id="PF00109">
    <property type="entry name" value="ketoacyl-synt"/>
    <property type="match status" value="2"/>
</dbReference>
<dbReference type="Proteomes" id="UP000011728">
    <property type="component" value="Chromosome"/>
</dbReference>
<name>M1MCR4_9CLOT</name>
<dbReference type="Pfam" id="PF00668">
    <property type="entry name" value="Condensation"/>
    <property type="match status" value="1"/>
</dbReference>
<feature type="domain" description="Ketosynthase family 3 (KS3)" evidence="14">
    <location>
        <begin position="2719"/>
        <end position="3143"/>
    </location>
</feature>
<dbReference type="Pfam" id="PF21394">
    <property type="entry name" value="Beta-ketacyl_N"/>
    <property type="match status" value="1"/>
</dbReference>
<keyword evidence="16" id="KW-0012">Acyltransferase</keyword>
<sequence length="3754" mass="428412">MIDDKVMESYFNDYENRKISTKELLKKLNNIGLSRKTKSLLSEGQKGLWAIQNMDKENTSYNIPICFRFQKKENLNLFRKAVEFIWKQYPILKSTIIEESGKLYQVIDTAMLLSYEVMQIENKDDFEMAAYIKEIANQPFTLNEGPLFRVQVLESPNNQTVLVNIHHIICDGTSSVILTKALLHAYQQLVEQKEPKLVDRKDSYSDFVDWETTMLSGRRGKEHSEFWKQQLQGELTATELMPDLSESKQSGAIGDMFQLSLSSEIKKKIKAFANAQRISLPSFFLSVLNIFLYQCTNQSDITVGVASMGRPEERFESLLGYFINMIPIRSQIKESDKFQDYARDLQNKMLDCLDHADYPCTYIIKDRRKERNGDTSPIFKVAYYYQNFLESDFVSSLKKYETMFNIKFLSAIHQKGEYDFVLEVLEEENGILLSIKYNEMMYSRGLMEHYAKNIAALSEKLAENPDKEIQKYPLISDEEKNKILFDWNDTEITYPNTKMVHELFEEQADANPDRIAVVYENESLTYKQLNEKSEKLAIYLQSIGVVADTLVGICVERSLDMIVGLLAILKAGGAYVPLDPEYPNERVEYMIENSNINIILAQSAMKQKKGYLNTKGLRTIFMDAEMDTLNITGSLSHKVGKRNLAYVLYTSGSTGKPKGVMIPHEALTNFLLQMADIPGFGEDDTLLAVTTFCFDIAGLELYLPLIKGAKYYICSTEKKKDIEKLKKEIQRVKPTVMQATPATWMALNLVGWRNEEHVKILCGGEALPKKLRKYFMESHSEVWNMFGPTETTIWSTMKRIEEGEEITIGKPMANTQVYILNKNNMPVPVGVPGELYIGGTGLSRGYYNREDLTKERFIANPFIVGAKMYKTGDVAKWTSNGEINFIGRADNQVKIHGFRIELSEIETRMNEYDQIEQSAVIVSERDGNRQLKAFFVGKNKDTNQKVDLKQLRTYLKNNLPVYMMPNLFVQIDMLPITPNGKINRLELGKYKEHSKDNEKETETKNKPVETIDLKQIQATLLEFWKMIIGNDDIQINDGFFEAGGDSILAVLIVEKIKEYYKCDIKVTHLFEYSNIANLSEFIAEELSKENKLVSVKNSMKAQAEQKEEDELDAYEDCVAIIGLSCQFPGAKNADEFWDNLINNRECANRLTKEQLIEMNIPKGLIENKRFVPIRLSIEGKELFDNEFFSISPKDAENMNPQMRLLLENSWKAVEDAGYVSKTIPNTGVYMSSSNNSYLTSGGMQNDGLIDSSESYVKWLMSQTGTVPTMISYRLGFTGPSFAVHSNCSSALVGLSLAYQNIKAGEIDYALVGASTIHSKNNAGYLYVPGMNFSKDGHIRAFDAKADGMIGGEGVAVIMLKNAKKAIKDHDHVYAMLKGITVSNDGTEKVGFYAPSIKGQSYAIEKMIEKTGINPETISYVEAHGTGTKLGDPIEFKALKKVYEKYTDKKQFCGIGSVKTNVGHLDTAAGLAGCIKLALSLKNRKIPATINYSEANPEINFEDSPFFMTNKVIELEESIRPARVSLSSFGIGGTNVHALLEEYKENEEKNLYSNNKCIIPVSAKNEERLNVYVKNIYEYLLTRQGESLDLQDIAYTLQTGREAMESRTIFCVNSIAELKEKMNLYLNGGQSVIDEAVDELLVNMQKIWMAGKPVDWDSLYTEQAKPKKVSLPTYPFEEKRFWKEEEEIKKQSTMTNSVAAKKVHYLLDENTSSFMQQSYTTRFTGEEFFLKDHVINNKLVLPGVVYIEMARAAGQDAIRGNIIGIKNVVWPRPITVEQPRDVRVILDNKHPNQLSYRIVTMENENEVVHSQGKLLYQDKAAGLSDRKIPNQVFQEQACRKRCNVYISKRDFYQSSLASVYQYGATFQPIKEMFFNDTESLAYLEIPSERYHDFEDFKLHPSILEGCLQSITGLLYRVDQTPFMPYTIEKIDIYNHFSKKCLAYATYSDEKTSHEQFRKFNIKLYDMEGRLLASIRNYTIRKIPSNTTNVTEPVNKQDMQMYHYVWKKNNKKMMNGRSKVGSLLIFDNDKILAQEFRYANDITYVLSGNKFRECQNGVYEIATSDEESYFKLFDELRRRGKLPNQIVYKWTYIGNSTGENVRTAFYAMLHIARALVKLKIRDKVKLLYLYQDENNHEAVMNDALSGFVKTLQMEHPNLYFRIIKIKGIQYSIKDLIESELQVDDTNTVYYQDNTRYMEQLIRDDVKHLDSKVPFKERGTYLITGGMGEIGLSLARYLASNFRANLILTGRSVLDAKKQENLEELRMLGANVSYISVDMSKRKDVMRMKEQIKDQFTTIQGIISCAGVVRDSFIINKTMLQIEEVLRAKIDATIIMDQVMKDEKLDFFLLFSSISHLGNIGQADYAVANSFLNSFASYRKKLCMERERYGKTVSINWPIWEQGGMHMETAVLERQKERTGVYPLPTQVGLEAIRNSLMQENDTVLILYGEGKKLQKFVSHLNSREDQMGEKEIEVKSEMNQKELIESVMTFLQNTAEELIKVNDLNIDKDLSECGFDSISNTDYTNKINDYYGLEVMPTIFFELEMPTVRALCNYLIKNYSDELSSFYGQSSNEMDSFEAKEEIVDNKYIVEQATSNKDVLDKVLGYLSQTIETLQKIDHVDIDKNMNLYGFDSISNTELCNLINDNYDIDLMPTIFFELEEATVRKLASYICNQYSKKMELFYKEERVTLKEEEAVLYDVNEEEEVVQLFHTNTPVNDAFEDAVAIIGMDGAFPQSENLHEFWNKIEQGDTLITEIPTERFDYHDFDDPCMKWGAFMKNVSFFDADYFGMSKQEAEVLDPQHRMFIQTTWNTIEDAGYKPSYLSGTDTGIFVGIGTQDYTEIVEKNLTEFNPYALTGRSPFMMPNRISSLLNIHGPSEAIDTACSSSLVAIHKAAEAVKNGTCNMAIAGGVNLILSPLVHKAFSTAGMLSKTGKCSVFDKDADGTVRGEGVGAILLKRLDNAKRDGDHIYAVIRSSGENHKGKSASLTAPNAIAEKELIKSVYEKAHINPSSVNYIEVHSTGTKLGDPVEITGLKNAFTELSQIYGVRLEANSCAISSVKPIIGHLEAAAGIVSVLKVILSLQHKKILKVSNFKELNPYINLEDSPFYINKSNCQWERIDSNVPRRAGVSAFGFGGVNAHVLIEEYMEDAKEESYNHKDNLKASCICLSGKTKEALEKQVRMLLESIEENQFMDDDLVDIAYTLQTGREEFEERVGFTVRTIEQLKEKLDAFISQKKSYGSKIFYGRVVENNNLLSLLNKNNMVDDIVEPLISSNQMDKLVELWVNGVSINWRKLYIHRKVKKVSLPVYPFEQKRYWVELKDEKKETNKFEIQLENPIVQGEPSKVVMGVLAQMLGVKADEIDKNDSTSELGIDSIILMQLLRKVQIINPKVDFESLYQCGTIEDILNIVNSNDNRQKEIENQESLENKKDENDTNKIMSMVYGTGVQNDEYIVLQKYPELIKMNHSSEGRPVFWLHGGFGGVEVYRLIASEFERPFYGIQARGYMSEDEPIEGLEEMAAYYVKIIELIQPNGPYDLGGLSLGGILAYEVCRQLQLKGQKVNSIVMLESIYVDEIMRTEWSNISTVNLKKDQMFRASNLLLAFSTDTELNLVTESEMKTDVSDDEFLEQLVQISQARGIHKSSEQLKKLIIGFQKILNVLDTGTTFYEAKNLTNQDDVQCYYFCNPEGTLFGQSEEYFRLVDKGRSYDFAYFAKMWKDKMPKLETIEIHSSNHMTILTETEPKQIIVDLCKKLYAK</sequence>
<feature type="coiled-coil region" evidence="12">
    <location>
        <begin position="3206"/>
        <end position="3240"/>
    </location>
</feature>
<evidence type="ECO:0000259" key="13">
    <source>
        <dbReference type="PROSITE" id="PS50075"/>
    </source>
</evidence>
<dbReference type="GO" id="GO:0004312">
    <property type="term" value="F:fatty acid synthase activity"/>
    <property type="evidence" value="ECO:0007669"/>
    <property type="project" value="TreeGrafter"/>
</dbReference>
<dbReference type="InterPro" id="IPR023213">
    <property type="entry name" value="CAT-like_dom_sf"/>
</dbReference>
<dbReference type="GO" id="GO:0044550">
    <property type="term" value="P:secondary metabolite biosynthetic process"/>
    <property type="evidence" value="ECO:0007669"/>
    <property type="project" value="UniProtKB-ARBA"/>
</dbReference>
<dbReference type="CDD" id="cd08953">
    <property type="entry name" value="KR_2_SDR_x"/>
    <property type="match status" value="1"/>
</dbReference>
<evidence type="ECO:0000259" key="14">
    <source>
        <dbReference type="PROSITE" id="PS52004"/>
    </source>
</evidence>
<dbReference type="Pfam" id="PF08659">
    <property type="entry name" value="KR"/>
    <property type="match status" value="1"/>
</dbReference>
<comment type="caution">
    <text evidence="11">Lacks conserved residue(s) required for the propagation of feature annotation.</text>
</comment>
<feature type="region of interest" description="C-terminal hotdog fold" evidence="11">
    <location>
        <begin position="1842"/>
        <end position="1987"/>
    </location>
</feature>
<dbReference type="SMART" id="SM00823">
    <property type="entry name" value="PKS_PP"/>
    <property type="match status" value="3"/>
</dbReference>
<feature type="domain" description="Carrier" evidence="13">
    <location>
        <begin position="2480"/>
        <end position="2557"/>
    </location>
</feature>
<dbReference type="Pfam" id="PF02801">
    <property type="entry name" value="Ketoacyl-synt_C"/>
    <property type="match status" value="2"/>
</dbReference>
<dbReference type="InterPro" id="IPR016039">
    <property type="entry name" value="Thiolase-like"/>
</dbReference>
<dbReference type="GO" id="GO:0006633">
    <property type="term" value="P:fatty acid biosynthetic process"/>
    <property type="evidence" value="ECO:0007669"/>
    <property type="project" value="InterPro"/>
</dbReference>
<dbReference type="EC" id="2.3.1.-" evidence="16"/>
<dbReference type="InterPro" id="IPR049490">
    <property type="entry name" value="C883_1060-like_KR_N"/>
</dbReference>
<dbReference type="InterPro" id="IPR020845">
    <property type="entry name" value="AMP-binding_CS"/>
</dbReference>
<dbReference type="Gene3D" id="3.40.50.980">
    <property type="match status" value="2"/>
</dbReference>
<dbReference type="SMART" id="SM00822">
    <property type="entry name" value="PKS_KR"/>
    <property type="match status" value="1"/>
</dbReference>
<dbReference type="InterPro" id="IPR000873">
    <property type="entry name" value="AMP-dep_synth/lig_dom"/>
</dbReference>
<dbReference type="Gene3D" id="1.10.1200.10">
    <property type="entry name" value="ACP-like"/>
    <property type="match status" value="4"/>
</dbReference>
<evidence type="ECO:0000256" key="10">
    <source>
        <dbReference type="ARBA" id="ARBA00022737"/>
    </source>
</evidence>
<dbReference type="GO" id="GO:0004315">
    <property type="term" value="F:3-oxoacyl-[acyl-carrier-protein] synthase activity"/>
    <property type="evidence" value="ECO:0007669"/>
    <property type="project" value="InterPro"/>
</dbReference>
<dbReference type="InterPro" id="IPR042104">
    <property type="entry name" value="PKS_dehydratase_sf"/>
</dbReference>
<dbReference type="FunFam" id="3.40.50.12780:FF:000012">
    <property type="entry name" value="Non-ribosomal peptide synthetase"/>
    <property type="match status" value="1"/>
</dbReference>
<dbReference type="InterPro" id="IPR001031">
    <property type="entry name" value="Thioesterase"/>
</dbReference>
<evidence type="ECO:0000256" key="1">
    <source>
        <dbReference type="ARBA" id="ARBA00001957"/>
    </source>
</evidence>
<dbReference type="PANTHER" id="PTHR43775:SF37">
    <property type="entry name" value="SI:DKEY-61P9.11"/>
    <property type="match status" value="1"/>
</dbReference>
<dbReference type="NCBIfam" id="TIGR01733">
    <property type="entry name" value="AA-adenyl-dom"/>
    <property type="match status" value="1"/>
</dbReference>
<protein>
    <submittedName>
        <fullName evidence="16">Polyketide synthase PksN</fullName>
        <ecNumber evidence="16">2.3.1.-</ecNumber>
    </submittedName>
</protein>
<dbReference type="InterPro" id="IPR049900">
    <property type="entry name" value="PKS_mFAS_DH"/>
</dbReference>
<accession>M1MCR4</accession>
<keyword evidence="10" id="KW-0677">Repeat</keyword>
<evidence type="ECO:0000313" key="16">
    <source>
        <dbReference type="EMBL" id="AGF54193.1"/>
    </source>
</evidence>
<dbReference type="InterPro" id="IPR029058">
    <property type="entry name" value="AB_hydrolase_fold"/>
</dbReference>
<dbReference type="CDD" id="cd00833">
    <property type="entry name" value="PKS"/>
    <property type="match status" value="2"/>
</dbReference>
<proteinExistence type="inferred from homology"/>
<dbReference type="UniPathway" id="UPA01003"/>
<evidence type="ECO:0000256" key="9">
    <source>
        <dbReference type="ARBA" id="ARBA00022679"/>
    </source>
</evidence>
<feature type="domain" description="Ketosynthase family 3 (KS3)" evidence="14">
    <location>
        <begin position="1115"/>
        <end position="1541"/>
    </location>
</feature>
<evidence type="ECO:0000256" key="8">
    <source>
        <dbReference type="ARBA" id="ARBA00022553"/>
    </source>
</evidence>
<dbReference type="Gene3D" id="3.40.50.1820">
    <property type="entry name" value="alpha/beta hydrolase"/>
    <property type="match status" value="1"/>
</dbReference>
<dbReference type="PANTHER" id="PTHR43775">
    <property type="entry name" value="FATTY ACID SYNTHASE"/>
    <property type="match status" value="1"/>
</dbReference>
<dbReference type="RefSeq" id="WP_015390519.1">
    <property type="nucleotide sequence ID" value="NC_020291.1"/>
</dbReference>
<dbReference type="Gene3D" id="2.30.38.10">
    <property type="entry name" value="Luciferase, Domain 3"/>
    <property type="match status" value="1"/>
</dbReference>
<dbReference type="FunFam" id="3.40.50.980:FF:000001">
    <property type="entry name" value="Non-ribosomal peptide synthetase"/>
    <property type="match status" value="1"/>
</dbReference>
<dbReference type="GO" id="GO:0031177">
    <property type="term" value="F:phosphopantetheine binding"/>
    <property type="evidence" value="ECO:0007669"/>
    <property type="project" value="InterPro"/>
</dbReference>
<dbReference type="Gene3D" id="3.40.50.720">
    <property type="entry name" value="NAD(P)-binding Rossmann-like Domain"/>
    <property type="match status" value="1"/>
</dbReference>
<dbReference type="Gene3D" id="3.30.559.30">
    <property type="entry name" value="Nonribosomal peptide synthetase, condensation domain"/>
    <property type="match status" value="1"/>
</dbReference>
<dbReference type="InterPro" id="IPR045851">
    <property type="entry name" value="AMP-bd_C_sf"/>
</dbReference>
<dbReference type="InterPro" id="IPR018201">
    <property type="entry name" value="Ketoacyl_synth_AS"/>
</dbReference>
<dbReference type="PROSITE" id="PS50075">
    <property type="entry name" value="CARRIER"/>
    <property type="match status" value="4"/>
</dbReference>
<dbReference type="InterPro" id="IPR036291">
    <property type="entry name" value="NAD(P)-bd_dom_sf"/>
</dbReference>
<keyword evidence="9 16" id="KW-0808">Transferase</keyword>
<dbReference type="InterPro" id="IPR014030">
    <property type="entry name" value="Ketoacyl_synth_N"/>
</dbReference>
<dbReference type="Pfam" id="PF21089">
    <property type="entry name" value="PKS_DH_N"/>
    <property type="match status" value="1"/>
</dbReference>
<feature type="domain" description="Carrier" evidence="13">
    <location>
        <begin position="2588"/>
        <end position="2673"/>
    </location>
</feature>
<keyword evidence="6" id="KW-0596">Phosphopantetheine</keyword>
<dbReference type="InterPro" id="IPR036736">
    <property type="entry name" value="ACP-like_sf"/>
</dbReference>
<feature type="domain" description="PKS/mFAS DH" evidence="15">
    <location>
        <begin position="1703"/>
        <end position="1987"/>
    </location>
</feature>
<dbReference type="PROSITE" id="PS52019">
    <property type="entry name" value="PKS_MFAS_DH"/>
    <property type="match status" value="1"/>
</dbReference>
<dbReference type="Pfam" id="PF00550">
    <property type="entry name" value="PP-binding"/>
    <property type="match status" value="4"/>
</dbReference>
<dbReference type="InterPro" id="IPR054514">
    <property type="entry name" value="RhiE-like_linker"/>
</dbReference>
<dbReference type="PROSITE" id="PS00012">
    <property type="entry name" value="PHOSPHOPANTETHEINE"/>
    <property type="match status" value="2"/>
</dbReference>
<evidence type="ECO:0000256" key="11">
    <source>
        <dbReference type="PROSITE-ProRule" id="PRU01363"/>
    </source>
</evidence>
<dbReference type="InterPro" id="IPR049551">
    <property type="entry name" value="PKS_DH_C"/>
</dbReference>
<organism evidence="16 17">
    <name type="scientific">Clostridium saccharoperbutylacetonicum N1-4(HMT)</name>
    <dbReference type="NCBI Taxonomy" id="931276"/>
    <lineage>
        <taxon>Bacteria</taxon>
        <taxon>Bacillati</taxon>
        <taxon>Bacillota</taxon>
        <taxon>Clostridia</taxon>
        <taxon>Eubacteriales</taxon>
        <taxon>Clostridiaceae</taxon>
        <taxon>Clostridium</taxon>
    </lineage>
</organism>
<evidence type="ECO:0000313" key="17">
    <source>
        <dbReference type="Proteomes" id="UP000011728"/>
    </source>
</evidence>